<dbReference type="Pfam" id="PF14592">
    <property type="entry name" value="Chondroitinas_B"/>
    <property type="match status" value="1"/>
</dbReference>
<dbReference type="InterPro" id="IPR039513">
    <property type="entry name" value="PL-6"/>
</dbReference>
<dbReference type="AlphaFoldDB" id="A0A9X2AKH8"/>
<dbReference type="InterPro" id="IPR006626">
    <property type="entry name" value="PbH1"/>
</dbReference>
<reference evidence="1" key="1">
    <citation type="submission" date="2022-02" db="EMBL/GenBank/DDBJ databases">
        <title>Polaribacter sp. MSW13, isolated from seawater.</title>
        <authorList>
            <person name="Kristyanto S."/>
            <person name="Jung J."/>
            <person name="Jeon C.O."/>
        </authorList>
    </citation>
    <scope>NUCLEOTIDE SEQUENCE</scope>
    <source>
        <strain evidence="1">MSW13</strain>
    </source>
</reference>
<dbReference type="Gene3D" id="2.160.20.10">
    <property type="entry name" value="Single-stranded right-handed beta-helix, Pectin lyase-like"/>
    <property type="match status" value="2"/>
</dbReference>
<evidence type="ECO:0000313" key="2">
    <source>
        <dbReference type="Proteomes" id="UP001139369"/>
    </source>
</evidence>
<dbReference type="RefSeq" id="WP_242177357.1">
    <property type="nucleotide sequence ID" value="NZ_JAKQYM010000002.1"/>
</dbReference>
<dbReference type="CDD" id="cd14251">
    <property type="entry name" value="PL-6"/>
    <property type="match status" value="1"/>
</dbReference>
<dbReference type="SUPFAM" id="SSF51126">
    <property type="entry name" value="Pectin lyase-like"/>
    <property type="match status" value="2"/>
</dbReference>
<organism evidence="1 2">
    <name type="scientific">Polaribacter marinus</name>
    <dbReference type="NCBI Taxonomy" id="2916838"/>
    <lineage>
        <taxon>Bacteria</taxon>
        <taxon>Pseudomonadati</taxon>
        <taxon>Bacteroidota</taxon>
        <taxon>Flavobacteriia</taxon>
        <taxon>Flavobacteriales</taxon>
        <taxon>Flavobacteriaceae</taxon>
    </lineage>
</organism>
<protein>
    <submittedName>
        <fullName evidence="1">Polysaccharide lyase 6 family protein</fullName>
    </submittedName>
</protein>
<dbReference type="SMART" id="SM00710">
    <property type="entry name" value="PbH1"/>
    <property type="match status" value="9"/>
</dbReference>
<dbReference type="InterPro" id="IPR011050">
    <property type="entry name" value="Pectin_lyase_fold/virulence"/>
</dbReference>
<sequence length="783" mass="87467">MNSFSQKKNILVKDITAYNVAIKKATAGTTIILKNGVWLDVKINAFGNGEKENPIIVKAETAGKVLIKGNSTLTIYGKYIVVSGLWFKDGNPTAKSIVSFRKNSKEFANNCRFTQNTISYYNPIDATLKSHWVDLWGKNNRVDHNNFTGKTNDGTTLVVWLKGKEDTENNHQIDHNFFGSRPDLGKNGGETIRIGTSTNSMKSSKTIVESNTFKNCNGEIEIISNKSADNIYRNNLFIESKGTLTLRHGNNALVENNVFIGNKVPKTGGIRIINEGHIIRNNLMIGLAGNGFRGPIVLMNGVPNSPLNRYNQVKNVSIQNNTLINCGTLEFAAGKNDERSLPPIKTLFANNLISNNNGNQILNSSDDINGITFKNNIVDSKAYIDVKQFIKQTIDWKMLSSIPIPTSRNQFLISTFKNEKSPKLDITEIEKTPFVVGAFNLDSYIFPKALLIKPGPYWKPKIIEPKTIITSKRITIEPGLQTLENALKKIGTSAILLLKDGEYYISKNTKIKGNIRIVGAKNTVLKAPSNLEKPLSYFLRVEEKSTLKIQNIIFDGNNDTKVKYAIVSPDKENNETYKLFIENCVFKNFNNKNGGSIFKAYAGTLADTISIKNSSFLDSYRGLNLSYEKNSFGKYNANTIIIHNSTFKNIDEFAINYSKTGPYFNTGLGSLQISNSIFNRVNNINKGNIIKAKAIPSVTIKNSVFINSYEIENPISLSGSWQIIENSLIHHCGKIKTTNNAIQKNIFYKNPKWDDKEKFIPNKKSILLKENNTIEDIGLLQTN</sequence>
<evidence type="ECO:0000313" key="1">
    <source>
        <dbReference type="EMBL" id="MCI2228240.1"/>
    </source>
</evidence>
<comment type="caution">
    <text evidence="1">The sequence shown here is derived from an EMBL/GenBank/DDBJ whole genome shotgun (WGS) entry which is preliminary data.</text>
</comment>
<keyword evidence="2" id="KW-1185">Reference proteome</keyword>
<accession>A0A9X2AKH8</accession>
<dbReference type="EMBL" id="JAKQYM010000002">
    <property type="protein sequence ID" value="MCI2228240.1"/>
    <property type="molecule type" value="Genomic_DNA"/>
</dbReference>
<proteinExistence type="predicted"/>
<dbReference type="Proteomes" id="UP001139369">
    <property type="component" value="Unassembled WGS sequence"/>
</dbReference>
<gene>
    <name evidence="1" type="ORF">MC378_03605</name>
</gene>
<keyword evidence="1" id="KW-0456">Lyase</keyword>
<name>A0A9X2AKH8_9FLAO</name>
<dbReference type="GO" id="GO:0016829">
    <property type="term" value="F:lyase activity"/>
    <property type="evidence" value="ECO:0007669"/>
    <property type="project" value="UniProtKB-KW"/>
</dbReference>
<dbReference type="InterPro" id="IPR012334">
    <property type="entry name" value="Pectin_lyas_fold"/>
</dbReference>